<feature type="region of interest" description="Disordered" evidence="1">
    <location>
        <begin position="43"/>
        <end position="120"/>
    </location>
</feature>
<dbReference type="Proteomes" id="UP000183155">
    <property type="component" value="Unassembled WGS sequence"/>
</dbReference>
<evidence type="ECO:0000313" key="3">
    <source>
        <dbReference type="EMBL" id="SEC46433.1"/>
    </source>
</evidence>
<feature type="chain" id="PRO_5045034841" description="Lipoprotein" evidence="2">
    <location>
        <begin position="24"/>
        <end position="120"/>
    </location>
</feature>
<evidence type="ECO:0000256" key="2">
    <source>
        <dbReference type="SAM" id="SignalP"/>
    </source>
</evidence>
<evidence type="ECO:0000313" key="4">
    <source>
        <dbReference type="Proteomes" id="UP000183155"/>
    </source>
</evidence>
<sequence length="120" mass="12798">MNIAGSSLFLLLLGSVSASPLLAQPHAREDLQPLGQTLQVARNTLPTDSRPGNDTIRRINPNSRQGSVPVTPPVRGPSTAPTQRQPSIENGAIGNGYPRNPPLPETLKPTAPSLQPRDKR</sequence>
<comment type="caution">
    <text evidence="3">The sequence shown here is derived from an EMBL/GenBank/DDBJ whole genome shotgun (WGS) entry which is preliminary data.</text>
</comment>
<evidence type="ECO:0008006" key="5">
    <source>
        <dbReference type="Google" id="ProtNLM"/>
    </source>
</evidence>
<keyword evidence="4" id="KW-1185">Reference proteome</keyword>
<accession>A0A1H4SQJ7</accession>
<feature type="signal peptide" evidence="2">
    <location>
        <begin position="1"/>
        <end position="23"/>
    </location>
</feature>
<feature type="compositionally biased region" description="Polar residues" evidence="1">
    <location>
        <begin position="43"/>
        <end position="52"/>
    </location>
</feature>
<name>A0A1H4SQJ7_PSETA</name>
<proteinExistence type="predicted"/>
<organism evidence="3 4">
    <name type="scientific">Pseudomonas taetrolens</name>
    <dbReference type="NCBI Taxonomy" id="47884"/>
    <lineage>
        <taxon>Bacteria</taxon>
        <taxon>Pseudomonadati</taxon>
        <taxon>Pseudomonadota</taxon>
        <taxon>Gammaproteobacteria</taxon>
        <taxon>Pseudomonadales</taxon>
        <taxon>Pseudomonadaceae</taxon>
        <taxon>Pseudomonas</taxon>
    </lineage>
</organism>
<feature type="compositionally biased region" description="Polar residues" evidence="1">
    <location>
        <begin position="79"/>
        <end position="88"/>
    </location>
</feature>
<protein>
    <recommendedName>
        <fullName evidence="5">Lipoprotein</fullName>
    </recommendedName>
</protein>
<reference evidence="3 4" key="1">
    <citation type="submission" date="2016-10" db="EMBL/GenBank/DDBJ databases">
        <authorList>
            <person name="Varghese N."/>
            <person name="Submissions S."/>
        </authorList>
    </citation>
    <scope>NUCLEOTIDE SEQUENCE [LARGE SCALE GENOMIC DNA]</scope>
    <source>
        <strain evidence="3 4">BS3652</strain>
    </source>
</reference>
<evidence type="ECO:0000256" key="1">
    <source>
        <dbReference type="SAM" id="MobiDB-lite"/>
    </source>
</evidence>
<dbReference type="EMBL" id="FNRS01000001">
    <property type="protein sequence ID" value="SEC46433.1"/>
    <property type="molecule type" value="Genomic_DNA"/>
</dbReference>
<gene>
    <name evidence="3" type="ORF">SAMN04490203_2463</name>
</gene>
<keyword evidence="2" id="KW-0732">Signal</keyword>